<reference evidence="3 4" key="1">
    <citation type="submission" date="2023-11" db="EMBL/GenBank/DDBJ databases">
        <title>Coraliomargarita sp. nov., isolated from marine algae.</title>
        <authorList>
            <person name="Lee J.K."/>
            <person name="Baek J.H."/>
            <person name="Kim J.M."/>
            <person name="Choi D.G."/>
            <person name="Jeon C.O."/>
        </authorList>
    </citation>
    <scope>NUCLEOTIDE SEQUENCE [LARGE SCALE GENOMIC DNA]</scope>
    <source>
        <strain evidence="3 4">J2-16</strain>
    </source>
</reference>
<name>A0ABZ0RIB3_9BACT</name>
<organism evidence="3 4">
    <name type="scientific">Coraliomargarita algicola</name>
    <dbReference type="NCBI Taxonomy" id="3092156"/>
    <lineage>
        <taxon>Bacteria</taxon>
        <taxon>Pseudomonadati</taxon>
        <taxon>Verrucomicrobiota</taxon>
        <taxon>Opitutia</taxon>
        <taxon>Puniceicoccales</taxon>
        <taxon>Coraliomargaritaceae</taxon>
        <taxon>Coraliomargarita</taxon>
    </lineage>
</organism>
<proteinExistence type="predicted"/>
<keyword evidence="2" id="KW-1133">Transmembrane helix</keyword>
<evidence type="ECO:0008006" key="5">
    <source>
        <dbReference type="Google" id="ProtNLM"/>
    </source>
</evidence>
<dbReference type="EMBL" id="CP138858">
    <property type="protein sequence ID" value="WPJ95939.1"/>
    <property type="molecule type" value="Genomic_DNA"/>
</dbReference>
<keyword evidence="4" id="KW-1185">Reference proteome</keyword>
<keyword evidence="2" id="KW-0472">Membrane</keyword>
<evidence type="ECO:0000313" key="3">
    <source>
        <dbReference type="EMBL" id="WPJ95939.1"/>
    </source>
</evidence>
<feature type="transmembrane region" description="Helical" evidence="2">
    <location>
        <begin position="21"/>
        <end position="44"/>
    </location>
</feature>
<feature type="region of interest" description="Disordered" evidence="1">
    <location>
        <begin position="60"/>
        <end position="95"/>
    </location>
</feature>
<dbReference type="Proteomes" id="UP001324993">
    <property type="component" value="Chromosome"/>
</dbReference>
<dbReference type="RefSeq" id="WP_319832806.1">
    <property type="nucleotide sequence ID" value="NZ_CP138858.1"/>
</dbReference>
<evidence type="ECO:0000256" key="2">
    <source>
        <dbReference type="SAM" id="Phobius"/>
    </source>
</evidence>
<protein>
    <recommendedName>
        <fullName evidence="5">VWFA domain-containing protein</fullName>
    </recommendedName>
</protein>
<sequence>MSTAHNDQELGKPLRHKKKRSAVFIVIIVSIAVHLLGLGGLAAIKIIEVLQPAPEFEAPPVQAIVTPPPPPPPPPPTTKRTQRSLPRPQPLAAVNPQSMSVPSINMQDSNLSLSGGRGMGGGLGELGGGMLDRVDFSFFGIQSTGNMVVLLDRSLSGATVFNRTRSEFLKTIEMMKQDSEARYALIYFGGNIAGQNAVGKLAGTKDPTKYDFWFPKGVRSHSWLAPDSRETEAVIRELNSVKDPSAKAAKVKTAKDLKKGKGAFFVLGTQYWGAFNAAYKMEPAPATIYFMVEPKVAFPSVKVVKESFQKFKKYGVPKPANTKVIFVVAKPKENVKNVTELELMVNLVHGGKLTNKEIQERIVY</sequence>
<evidence type="ECO:0000313" key="4">
    <source>
        <dbReference type="Proteomes" id="UP001324993"/>
    </source>
</evidence>
<keyword evidence="2" id="KW-0812">Transmembrane</keyword>
<gene>
    <name evidence="3" type="ORF">SH580_21215</name>
</gene>
<accession>A0ABZ0RIB3</accession>
<evidence type="ECO:0000256" key="1">
    <source>
        <dbReference type="SAM" id="MobiDB-lite"/>
    </source>
</evidence>
<feature type="compositionally biased region" description="Pro residues" evidence="1">
    <location>
        <begin position="66"/>
        <end position="77"/>
    </location>
</feature>